<keyword evidence="4" id="KW-1185">Reference proteome</keyword>
<dbReference type="EMBL" id="KE525340">
    <property type="protein sequence ID" value="KFB48474.1"/>
    <property type="molecule type" value="Genomic_DNA"/>
</dbReference>
<protein>
    <submittedName>
        <fullName evidence="2 3">Uncharacterized protein</fullName>
    </submittedName>
</protein>
<dbReference type="EnsemblMetazoa" id="ASIC016459-RA">
    <property type="protein sequence ID" value="ASIC016459-PA"/>
    <property type="gene ID" value="ASIC016459"/>
</dbReference>
<dbReference type="EMBL" id="ATLV01023123">
    <property type="status" value="NOT_ANNOTATED_CDS"/>
    <property type="molecule type" value="Genomic_DNA"/>
</dbReference>
<gene>
    <name evidence="2" type="ORF">ZHAS_00016459</name>
</gene>
<name>A0A084WE30_ANOSI</name>
<organism evidence="2">
    <name type="scientific">Anopheles sinensis</name>
    <name type="common">Mosquito</name>
    <dbReference type="NCBI Taxonomy" id="74873"/>
    <lineage>
        <taxon>Eukaryota</taxon>
        <taxon>Metazoa</taxon>
        <taxon>Ecdysozoa</taxon>
        <taxon>Arthropoda</taxon>
        <taxon>Hexapoda</taxon>
        <taxon>Insecta</taxon>
        <taxon>Pterygota</taxon>
        <taxon>Neoptera</taxon>
        <taxon>Endopterygota</taxon>
        <taxon>Diptera</taxon>
        <taxon>Nematocera</taxon>
        <taxon>Culicoidea</taxon>
        <taxon>Culicidae</taxon>
        <taxon>Anophelinae</taxon>
        <taxon>Anopheles</taxon>
    </lineage>
</organism>
<evidence type="ECO:0000313" key="3">
    <source>
        <dbReference type="EnsemblMetazoa" id="ASIC016459-PA"/>
    </source>
</evidence>
<sequence length="113" mass="12966">MQRLAVEGLEKNLQRNGFGWQKRVSPLSSPAVTHAGDDKLRPSRCSHLQPPSRHVCNGKVQPVKGLTPRKDARLCCRRTRRRVLIRRLVRAKVEPSFVAPAMGLRCRDFRHHK</sequence>
<proteinExistence type="predicted"/>
<dbReference type="VEuPathDB" id="VectorBase:ASIC016459"/>
<evidence type="ECO:0000313" key="2">
    <source>
        <dbReference type="EMBL" id="KFB48474.1"/>
    </source>
</evidence>
<dbReference type="AlphaFoldDB" id="A0A084WE30"/>
<reference evidence="3" key="2">
    <citation type="submission" date="2020-05" db="UniProtKB">
        <authorList>
            <consortium name="EnsemblMetazoa"/>
        </authorList>
    </citation>
    <scope>IDENTIFICATION</scope>
</reference>
<feature type="region of interest" description="Disordered" evidence="1">
    <location>
        <begin position="28"/>
        <end position="62"/>
    </location>
</feature>
<dbReference type="Proteomes" id="UP000030765">
    <property type="component" value="Unassembled WGS sequence"/>
</dbReference>
<evidence type="ECO:0000313" key="4">
    <source>
        <dbReference type="Proteomes" id="UP000030765"/>
    </source>
</evidence>
<evidence type="ECO:0000256" key="1">
    <source>
        <dbReference type="SAM" id="MobiDB-lite"/>
    </source>
</evidence>
<accession>A0A084WE30</accession>
<reference evidence="2 4" key="1">
    <citation type="journal article" date="2014" name="BMC Genomics">
        <title>Genome sequence of Anopheles sinensis provides insight into genetics basis of mosquito competence for malaria parasites.</title>
        <authorList>
            <person name="Zhou D."/>
            <person name="Zhang D."/>
            <person name="Ding G."/>
            <person name="Shi L."/>
            <person name="Hou Q."/>
            <person name="Ye Y."/>
            <person name="Xu Y."/>
            <person name="Zhou H."/>
            <person name="Xiong C."/>
            <person name="Li S."/>
            <person name="Yu J."/>
            <person name="Hong S."/>
            <person name="Yu X."/>
            <person name="Zou P."/>
            <person name="Chen C."/>
            <person name="Chang X."/>
            <person name="Wang W."/>
            <person name="Lv Y."/>
            <person name="Sun Y."/>
            <person name="Ma L."/>
            <person name="Shen B."/>
            <person name="Zhu C."/>
        </authorList>
    </citation>
    <scope>NUCLEOTIDE SEQUENCE [LARGE SCALE GENOMIC DNA]</scope>
</reference>